<dbReference type="GO" id="GO:0020037">
    <property type="term" value="F:heme binding"/>
    <property type="evidence" value="ECO:0007669"/>
    <property type="project" value="TreeGrafter"/>
</dbReference>
<evidence type="ECO:0000256" key="4">
    <source>
        <dbReference type="ARBA" id="ARBA00022475"/>
    </source>
</evidence>
<dbReference type="EMBL" id="UGET01000006">
    <property type="protein sequence ID" value="STN25442.1"/>
    <property type="molecule type" value="Genomic_DNA"/>
</dbReference>
<feature type="transmembrane region" description="Helical" evidence="12">
    <location>
        <begin position="128"/>
        <end position="145"/>
    </location>
</feature>
<evidence type="ECO:0000256" key="5">
    <source>
        <dbReference type="ARBA" id="ARBA00022617"/>
    </source>
</evidence>
<keyword evidence="6 12" id="KW-0812">Transmembrane</keyword>
<evidence type="ECO:0000256" key="1">
    <source>
        <dbReference type="ARBA" id="ARBA00004651"/>
    </source>
</evidence>
<dbReference type="GO" id="GO:0016682">
    <property type="term" value="F:oxidoreductase activity, acting on diphenols and related substances as donors, oxygen as acceptor"/>
    <property type="evidence" value="ECO:0007669"/>
    <property type="project" value="TreeGrafter"/>
</dbReference>
<evidence type="ECO:0000256" key="10">
    <source>
        <dbReference type="ARBA" id="ARBA00023004"/>
    </source>
</evidence>
<keyword evidence="4" id="KW-1003">Cell membrane</keyword>
<evidence type="ECO:0000313" key="14">
    <source>
        <dbReference type="Proteomes" id="UP000254255"/>
    </source>
</evidence>
<evidence type="ECO:0000313" key="13">
    <source>
        <dbReference type="EMBL" id="STN25442.1"/>
    </source>
</evidence>
<dbReference type="PANTHER" id="PTHR30365">
    <property type="entry name" value="CYTOCHROME D UBIQUINOL OXIDASE"/>
    <property type="match status" value="1"/>
</dbReference>
<feature type="transmembrane region" description="Helical" evidence="12">
    <location>
        <begin position="91"/>
        <end position="116"/>
    </location>
</feature>
<sequence length="167" mass="19419">MWDVIDLSRWQFALTALYHFLFVPLTLGLIFLLAIMETIYVVTGKTIYRDMTRFWGKLFGINFALGVATGLTMEFQFGTNWSFYSNYVGDIFGAPLAMEALMAFFLESTFVGLFFFGWQRLNKYQHLLVTWLVAFGSNLSALWILNANGWMQYRPVRILISTPCVWR</sequence>
<gene>
    <name evidence="13" type="primary">appC_3</name>
    <name evidence="13" type="ORF">NCTC13148_05845</name>
</gene>
<evidence type="ECO:0000256" key="7">
    <source>
        <dbReference type="ARBA" id="ARBA00022723"/>
    </source>
</evidence>
<dbReference type="EC" id="1.10.3.-" evidence="13"/>
<proteinExistence type="inferred from homology"/>
<dbReference type="InterPro" id="IPR002585">
    <property type="entry name" value="Cyt-d_ubiquinol_oxidase_su_1"/>
</dbReference>
<dbReference type="GO" id="GO:0070069">
    <property type="term" value="C:cytochrome complex"/>
    <property type="evidence" value="ECO:0007669"/>
    <property type="project" value="InterPro"/>
</dbReference>
<evidence type="ECO:0000256" key="9">
    <source>
        <dbReference type="ARBA" id="ARBA00022989"/>
    </source>
</evidence>
<dbReference type="GO" id="GO:0046872">
    <property type="term" value="F:metal ion binding"/>
    <property type="evidence" value="ECO:0007669"/>
    <property type="project" value="UniProtKB-KW"/>
</dbReference>
<dbReference type="GO" id="GO:0009055">
    <property type="term" value="F:electron transfer activity"/>
    <property type="evidence" value="ECO:0007669"/>
    <property type="project" value="InterPro"/>
</dbReference>
<evidence type="ECO:0000256" key="2">
    <source>
        <dbReference type="ARBA" id="ARBA00009819"/>
    </source>
</evidence>
<dbReference type="Pfam" id="PF01654">
    <property type="entry name" value="Cyt_bd_oxida_I"/>
    <property type="match status" value="1"/>
</dbReference>
<feature type="transmembrane region" description="Helical" evidence="12">
    <location>
        <begin position="54"/>
        <end position="71"/>
    </location>
</feature>
<name>A0A377F5Z9_ECOLX</name>
<evidence type="ECO:0000256" key="8">
    <source>
        <dbReference type="ARBA" id="ARBA00022982"/>
    </source>
</evidence>
<keyword evidence="9 12" id="KW-1133">Transmembrane helix</keyword>
<keyword evidence="5" id="KW-0349">Heme</keyword>
<keyword evidence="10" id="KW-0408">Iron</keyword>
<reference evidence="13 14" key="1">
    <citation type="submission" date="2018-06" db="EMBL/GenBank/DDBJ databases">
        <authorList>
            <consortium name="Pathogen Informatics"/>
            <person name="Doyle S."/>
        </authorList>
    </citation>
    <scope>NUCLEOTIDE SEQUENCE [LARGE SCALE GENOMIC DNA]</scope>
    <source>
        <strain evidence="13 14">NCTC13148</strain>
    </source>
</reference>
<keyword evidence="13" id="KW-0560">Oxidoreductase</keyword>
<keyword evidence="11 12" id="KW-0472">Membrane</keyword>
<comment type="similarity">
    <text evidence="2">Belongs to the cytochrome ubiquinol oxidase subunit 1 family.</text>
</comment>
<evidence type="ECO:0000256" key="12">
    <source>
        <dbReference type="SAM" id="Phobius"/>
    </source>
</evidence>
<protein>
    <submittedName>
        <fullName evidence="13">Cytochrome bd-II oxidase subunit I</fullName>
        <ecNumber evidence="13">1.10.3.-</ecNumber>
    </submittedName>
</protein>
<evidence type="ECO:0000256" key="11">
    <source>
        <dbReference type="ARBA" id="ARBA00023136"/>
    </source>
</evidence>
<dbReference type="AlphaFoldDB" id="A0A377F5Z9"/>
<organism evidence="13 14">
    <name type="scientific">Escherichia coli</name>
    <dbReference type="NCBI Taxonomy" id="562"/>
    <lineage>
        <taxon>Bacteria</taxon>
        <taxon>Pseudomonadati</taxon>
        <taxon>Pseudomonadota</taxon>
        <taxon>Gammaproteobacteria</taxon>
        <taxon>Enterobacterales</taxon>
        <taxon>Enterobacteriaceae</taxon>
        <taxon>Escherichia</taxon>
    </lineage>
</organism>
<dbReference type="GO" id="GO:0019646">
    <property type="term" value="P:aerobic electron transport chain"/>
    <property type="evidence" value="ECO:0007669"/>
    <property type="project" value="InterPro"/>
</dbReference>
<keyword evidence="8" id="KW-0249">Electron transport</keyword>
<dbReference type="Proteomes" id="UP000254255">
    <property type="component" value="Unassembled WGS sequence"/>
</dbReference>
<evidence type="ECO:0000256" key="3">
    <source>
        <dbReference type="ARBA" id="ARBA00022448"/>
    </source>
</evidence>
<accession>A0A377F5Z9</accession>
<keyword evidence="7" id="KW-0479">Metal-binding</keyword>
<evidence type="ECO:0000256" key="6">
    <source>
        <dbReference type="ARBA" id="ARBA00022692"/>
    </source>
</evidence>
<keyword evidence="3" id="KW-0813">Transport</keyword>
<dbReference type="PANTHER" id="PTHR30365:SF7">
    <property type="entry name" value="CYTOCHROME BD-II UBIQUINOL OXIDASE SUBUNIT 1"/>
    <property type="match status" value="1"/>
</dbReference>
<feature type="transmembrane region" description="Helical" evidence="12">
    <location>
        <begin position="20"/>
        <end position="42"/>
    </location>
</feature>
<dbReference type="GO" id="GO:0005886">
    <property type="term" value="C:plasma membrane"/>
    <property type="evidence" value="ECO:0007669"/>
    <property type="project" value="UniProtKB-SubCell"/>
</dbReference>
<comment type="subcellular location">
    <subcellularLocation>
        <location evidence="1">Cell membrane</location>
        <topology evidence="1">Multi-pass membrane protein</topology>
    </subcellularLocation>
</comment>